<organism evidence="1 2">
    <name type="scientific">Acrobeloides nanus</name>
    <dbReference type="NCBI Taxonomy" id="290746"/>
    <lineage>
        <taxon>Eukaryota</taxon>
        <taxon>Metazoa</taxon>
        <taxon>Ecdysozoa</taxon>
        <taxon>Nematoda</taxon>
        <taxon>Chromadorea</taxon>
        <taxon>Rhabditida</taxon>
        <taxon>Tylenchina</taxon>
        <taxon>Cephalobomorpha</taxon>
        <taxon>Cephaloboidea</taxon>
        <taxon>Cephalobidae</taxon>
        <taxon>Acrobeloides</taxon>
    </lineage>
</organism>
<dbReference type="AlphaFoldDB" id="A0A914CS34"/>
<evidence type="ECO:0000313" key="1">
    <source>
        <dbReference type="Proteomes" id="UP000887540"/>
    </source>
</evidence>
<dbReference type="WBParaSite" id="ACRNAN_scaffold13889.g32593.t1">
    <property type="protein sequence ID" value="ACRNAN_scaffold13889.g32593.t1"/>
    <property type="gene ID" value="ACRNAN_scaffold13889.g32593"/>
</dbReference>
<keyword evidence="1" id="KW-1185">Reference proteome</keyword>
<evidence type="ECO:0000313" key="2">
    <source>
        <dbReference type="WBParaSite" id="ACRNAN_scaffold13889.g32593.t1"/>
    </source>
</evidence>
<accession>A0A914CS34</accession>
<dbReference type="Proteomes" id="UP000887540">
    <property type="component" value="Unplaced"/>
</dbReference>
<reference evidence="2" key="1">
    <citation type="submission" date="2022-11" db="UniProtKB">
        <authorList>
            <consortium name="WormBaseParasite"/>
        </authorList>
    </citation>
    <scope>IDENTIFICATION</scope>
</reference>
<proteinExistence type="predicted"/>
<protein>
    <submittedName>
        <fullName evidence="2">Uncharacterized protein</fullName>
    </submittedName>
</protein>
<name>A0A914CS34_9BILA</name>
<sequence length="134" mass="14499">MGLEGKNLAASDPCMNTLLGGKIAFSSLHPGQSNQFAYVLSPPAIAAVQEPCTGVIHHLPVYPIQLRNNDVSSVLLPVMESAAKNIVNYLNVAQSISPKSPQVLPPAPHFLQEDAPPQPEHFINLRKITQTWTI</sequence>